<dbReference type="InterPro" id="IPR036691">
    <property type="entry name" value="Endo/exonu/phosph_ase_sf"/>
</dbReference>
<accession>A0A3S9M608</accession>
<dbReference type="KEGG" id="scya:EJ357_14935"/>
<keyword evidence="3" id="KW-0378">Hydrolase</keyword>
<dbReference type="GO" id="GO:0004527">
    <property type="term" value="F:exonuclease activity"/>
    <property type="evidence" value="ECO:0007669"/>
    <property type="project" value="UniProtKB-KW"/>
</dbReference>
<keyword evidence="3" id="KW-0540">Nuclease</keyword>
<keyword evidence="3" id="KW-0269">Exonuclease</keyword>
<dbReference type="PANTHER" id="PTHR42834">
    <property type="entry name" value="ENDONUCLEASE/EXONUCLEASE/PHOSPHATASE FAMILY PROTEIN (AFU_ORTHOLOGUE AFUA_3G09210)"/>
    <property type="match status" value="1"/>
</dbReference>
<dbReference type="EMBL" id="CP034539">
    <property type="protein sequence ID" value="AZQ34611.1"/>
    <property type="molecule type" value="Genomic_DNA"/>
</dbReference>
<dbReference type="SUPFAM" id="SSF56219">
    <property type="entry name" value="DNase I-like"/>
    <property type="match status" value="1"/>
</dbReference>
<organism evidence="3 4">
    <name type="scientific">Streptomyces cyaneochromogenes</name>
    <dbReference type="NCBI Taxonomy" id="2496836"/>
    <lineage>
        <taxon>Bacteria</taxon>
        <taxon>Bacillati</taxon>
        <taxon>Actinomycetota</taxon>
        <taxon>Actinomycetes</taxon>
        <taxon>Kitasatosporales</taxon>
        <taxon>Streptomycetaceae</taxon>
        <taxon>Streptomyces</taxon>
    </lineage>
</organism>
<evidence type="ECO:0000256" key="1">
    <source>
        <dbReference type="SAM" id="MobiDB-lite"/>
    </source>
</evidence>
<keyword evidence="3" id="KW-0255">Endonuclease</keyword>
<evidence type="ECO:0000259" key="2">
    <source>
        <dbReference type="Pfam" id="PF03372"/>
    </source>
</evidence>
<name>A0A3S9M608_9ACTN</name>
<reference evidence="3 4" key="1">
    <citation type="journal article" date="2019" name="Int. J. Syst. Evol. Microbiol.">
        <title>Streptomyces cyaneochromogenes sp. nov., a blue pigment-producing actinomycete from manganese-contaminated soil.</title>
        <authorList>
            <person name="Tang X."/>
            <person name="Zhao J."/>
            <person name="Li K."/>
            <person name="Chen Z."/>
            <person name="Sun Y."/>
            <person name="Gao J."/>
        </authorList>
    </citation>
    <scope>NUCLEOTIDE SEQUENCE [LARGE SCALE GENOMIC DNA]</scope>
    <source>
        <strain evidence="3 4">MK-45</strain>
    </source>
</reference>
<evidence type="ECO:0000313" key="4">
    <source>
        <dbReference type="Proteomes" id="UP000280298"/>
    </source>
</evidence>
<dbReference type="Gene3D" id="3.60.10.10">
    <property type="entry name" value="Endonuclease/exonuclease/phosphatase"/>
    <property type="match status" value="1"/>
</dbReference>
<dbReference type="Proteomes" id="UP000280298">
    <property type="component" value="Chromosome"/>
</dbReference>
<dbReference type="GO" id="GO:0004519">
    <property type="term" value="F:endonuclease activity"/>
    <property type="evidence" value="ECO:0007669"/>
    <property type="project" value="UniProtKB-KW"/>
</dbReference>
<dbReference type="InterPro" id="IPR005135">
    <property type="entry name" value="Endo/exonuclease/phosphatase"/>
</dbReference>
<feature type="region of interest" description="Disordered" evidence="1">
    <location>
        <begin position="70"/>
        <end position="92"/>
    </location>
</feature>
<keyword evidence="4" id="KW-1185">Reference proteome</keyword>
<dbReference type="PANTHER" id="PTHR42834:SF1">
    <property type="entry name" value="ENDONUCLEASE_EXONUCLEASE_PHOSPHATASE FAMILY PROTEIN (AFU_ORTHOLOGUE AFUA_3G09210)"/>
    <property type="match status" value="1"/>
</dbReference>
<evidence type="ECO:0000313" key="3">
    <source>
        <dbReference type="EMBL" id="AZQ34611.1"/>
    </source>
</evidence>
<dbReference type="OrthoDB" id="1398885at2"/>
<sequence length="369" mass="41292">MIVRIATFNAQNLFRRPKAFNLADATQRNEVLADFSTLVSLLNLTTYDAQDKARISALVKKHRANAWNPEDPPPIYINETRPGKKSSLFKEPGSTEIKATGRGTWAGWAELVREELDTEAVRNTGRVVDAVDADILVVVEVEDRLTLDRFNQQILAGVLGKRPYPFNMLIDGNDSRGIDIGILSRHPITSVRSHLFDPDPDRPGEPLFSRDCPEFEIELNGAPLIVLGNHLKSKFMDDPALRLAQAKRVAEIYEAARERTPHVVVAGDLNDDLKSEPLEVLLDTGLQDVMTHSSYRGGPGTHGQCDEPSDKLDYLLLPPPLRHRVQHVALEKRGIYWEPPLPDTKRFEEVTSKINAASDHAALYVDLDF</sequence>
<protein>
    <submittedName>
        <fullName evidence="3">Endonuclease/exonuclease/phosphatase family protein</fullName>
    </submittedName>
</protein>
<proteinExistence type="predicted"/>
<dbReference type="AlphaFoldDB" id="A0A3S9M608"/>
<gene>
    <name evidence="3" type="ORF">EJ357_14935</name>
</gene>
<dbReference type="Pfam" id="PF03372">
    <property type="entry name" value="Exo_endo_phos"/>
    <property type="match status" value="1"/>
</dbReference>
<dbReference type="RefSeq" id="WP_126392088.1">
    <property type="nucleotide sequence ID" value="NZ_CP034539.1"/>
</dbReference>
<feature type="domain" description="Endonuclease/exonuclease/phosphatase" evidence="2">
    <location>
        <begin position="124"/>
        <end position="360"/>
    </location>
</feature>